<proteinExistence type="inferred from homology"/>
<organism evidence="10 11">
    <name type="scientific">Amorphotheca resinae ATCC 22711</name>
    <dbReference type="NCBI Taxonomy" id="857342"/>
    <lineage>
        <taxon>Eukaryota</taxon>
        <taxon>Fungi</taxon>
        <taxon>Dikarya</taxon>
        <taxon>Ascomycota</taxon>
        <taxon>Pezizomycotina</taxon>
        <taxon>Leotiomycetes</taxon>
        <taxon>Helotiales</taxon>
        <taxon>Amorphothecaceae</taxon>
        <taxon>Amorphotheca</taxon>
    </lineage>
</organism>
<evidence type="ECO:0000256" key="6">
    <source>
        <dbReference type="ARBA" id="ARBA00023242"/>
    </source>
</evidence>
<protein>
    <recommendedName>
        <fullName evidence="4">Ribosome assembly protein 3</fullName>
    </recommendedName>
</protein>
<feature type="compositionally biased region" description="Basic and acidic residues" evidence="8">
    <location>
        <begin position="28"/>
        <end position="39"/>
    </location>
</feature>
<dbReference type="OrthoDB" id="69550at2759"/>
<sequence length="121" mass="13342">MDARTSVKPKRHKKRQSRTQVSSDSESDAERQSEPKLELNGKVQSASASSSAGAKPAAMTDAEVTSAFTKYYMQRATEEFSDDLDRVRVADDFKGDALPLLVSALQQGTSIFSIEEQRRVV</sequence>
<feature type="compositionally biased region" description="Basic residues" evidence="8">
    <location>
        <begin position="7"/>
        <end position="17"/>
    </location>
</feature>
<dbReference type="EMBL" id="KZ679019">
    <property type="protein sequence ID" value="PSS07068.1"/>
    <property type="molecule type" value="Genomic_DNA"/>
</dbReference>
<dbReference type="RefSeq" id="XP_024716724.1">
    <property type="nucleotide sequence ID" value="XM_024862103.1"/>
</dbReference>
<dbReference type="GO" id="GO:0030687">
    <property type="term" value="C:preribosome, large subunit precursor"/>
    <property type="evidence" value="ECO:0007669"/>
    <property type="project" value="TreeGrafter"/>
</dbReference>
<dbReference type="GO" id="GO:0005730">
    <property type="term" value="C:nucleolus"/>
    <property type="evidence" value="ECO:0007669"/>
    <property type="project" value="UniProtKB-SubCell"/>
</dbReference>
<feature type="domain" description="Ribosome-assembly protein 3 C-terminal" evidence="9">
    <location>
        <begin position="68"/>
        <end position="113"/>
    </location>
</feature>
<comment type="subcellular location">
    <subcellularLocation>
        <location evidence="2">Nucleus</location>
        <location evidence="2">Nucleolus</location>
    </subcellularLocation>
</comment>
<evidence type="ECO:0000256" key="4">
    <source>
        <dbReference type="ARBA" id="ARBA00015339"/>
    </source>
</evidence>
<feature type="non-terminal residue" evidence="10">
    <location>
        <position position="121"/>
    </location>
</feature>
<comment type="similarity">
    <text evidence="3">Belongs to the RSA3 family.</text>
</comment>
<evidence type="ECO:0000313" key="11">
    <source>
        <dbReference type="Proteomes" id="UP000241818"/>
    </source>
</evidence>
<evidence type="ECO:0000256" key="7">
    <source>
        <dbReference type="ARBA" id="ARBA00023274"/>
    </source>
</evidence>
<evidence type="ECO:0000256" key="8">
    <source>
        <dbReference type="SAM" id="MobiDB-lite"/>
    </source>
</evidence>
<name>A0A2T3APZ4_AMORE</name>
<dbReference type="InParanoid" id="A0A2T3APZ4"/>
<evidence type="ECO:0000313" key="10">
    <source>
        <dbReference type="EMBL" id="PSS07068.1"/>
    </source>
</evidence>
<dbReference type="GeneID" id="36570184"/>
<keyword evidence="11" id="KW-1185">Reference proteome</keyword>
<dbReference type="InterPro" id="IPR028217">
    <property type="entry name" value="Rsa3_C"/>
</dbReference>
<comment type="function">
    <text evidence="1">Required for efficient biogenesis of the 60S ribosomal subunit.</text>
</comment>
<keyword evidence="6" id="KW-0539">Nucleus</keyword>
<gene>
    <name evidence="10" type="ORF">M430DRAFT_129497</name>
</gene>
<evidence type="ECO:0000256" key="5">
    <source>
        <dbReference type="ARBA" id="ARBA00022517"/>
    </source>
</evidence>
<evidence type="ECO:0000259" key="9">
    <source>
        <dbReference type="Pfam" id="PF14615"/>
    </source>
</evidence>
<feature type="region of interest" description="Disordered" evidence="8">
    <location>
        <begin position="1"/>
        <end position="60"/>
    </location>
</feature>
<evidence type="ECO:0000256" key="1">
    <source>
        <dbReference type="ARBA" id="ARBA00003035"/>
    </source>
</evidence>
<keyword evidence="7" id="KW-0687">Ribonucleoprotein</keyword>
<dbReference type="STRING" id="857342.A0A2T3APZ4"/>
<dbReference type="PANTHER" id="PTHR28127">
    <property type="entry name" value="RIBOSOME ASSEMBLY PROTEIN 3"/>
    <property type="match status" value="1"/>
</dbReference>
<dbReference type="Proteomes" id="UP000241818">
    <property type="component" value="Unassembled WGS sequence"/>
</dbReference>
<reference evidence="10 11" key="1">
    <citation type="journal article" date="2018" name="New Phytol.">
        <title>Comparative genomics and transcriptomics depict ericoid mycorrhizal fungi as versatile saprotrophs and plant mutualists.</title>
        <authorList>
            <person name="Martino E."/>
            <person name="Morin E."/>
            <person name="Grelet G.A."/>
            <person name="Kuo A."/>
            <person name="Kohler A."/>
            <person name="Daghino S."/>
            <person name="Barry K.W."/>
            <person name="Cichocki N."/>
            <person name="Clum A."/>
            <person name="Dockter R.B."/>
            <person name="Hainaut M."/>
            <person name="Kuo R.C."/>
            <person name="LaButti K."/>
            <person name="Lindahl B.D."/>
            <person name="Lindquist E.A."/>
            <person name="Lipzen A."/>
            <person name="Khouja H.R."/>
            <person name="Magnuson J."/>
            <person name="Murat C."/>
            <person name="Ohm R.A."/>
            <person name="Singer S.W."/>
            <person name="Spatafora J.W."/>
            <person name="Wang M."/>
            <person name="Veneault-Fourrey C."/>
            <person name="Henrissat B."/>
            <person name="Grigoriev I.V."/>
            <person name="Martin F.M."/>
            <person name="Perotto S."/>
        </authorList>
    </citation>
    <scope>NUCLEOTIDE SEQUENCE [LARGE SCALE GENOMIC DNA]</scope>
    <source>
        <strain evidence="10 11">ATCC 22711</strain>
    </source>
</reference>
<dbReference type="InterPro" id="IPR051898">
    <property type="entry name" value="Ribosome_Assembly_3"/>
</dbReference>
<evidence type="ECO:0000256" key="2">
    <source>
        <dbReference type="ARBA" id="ARBA00004604"/>
    </source>
</evidence>
<dbReference type="GO" id="GO:0000027">
    <property type="term" value="P:ribosomal large subunit assembly"/>
    <property type="evidence" value="ECO:0007669"/>
    <property type="project" value="TreeGrafter"/>
</dbReference>
<dbReference type="AlphaFoldDB" id="A0A2T3APZ4"/>
<evidence type="ECO:0000256" key="3">
    <source>
        <dbReference type="ARBA" id="ARBA00006256"/>
    </source>
</evidence>
<dbReference type="Pfam" id="PF14615">
    <property type="entry name" value="Rsa3"/>
    <property type="match status" value="1"/>
</dbReference>
<dbReference type="PANTHER" id="PTHR28127:SF1">
    <property type="entry name" value="RIBOSOME ASSEMBLY PROTEIN 3"/>
    <property type="match status" value="1"/>
</dbReference>
<keyword evidence="5" id="KW-0690">Ribosome biogenesis</keyword>
<feature type="compositionally biased region" description="Low complexity" evidence="8">
    <location>
        <begin position="45"/>
        <end position="58"/>
    </location>
</feature>
<accession>A0A2T3APZ4</accession>